<sequence>MNIDTKEKFIELIKRRLGHPVVTVNLAPEQFEDAVQMSLERFWDEHMHGVQTKFFTKVLTEEEASSKEFIIPDELGIDSIDTIIQVGNSYGVGEWHTVPWQTAYSTVAGASAYSTIRASDFTLLRQRLKTIRNQFNQPMTFSYNRHSKKVIMEMRLIEGQTIAMETRQNVDPNKTEFCDAWNNAWLQAYAVANAKKIWGDVLINLQGVKLAGGLEINGDRIYENAVRELDALELELRTKWSLPLGFMVG</sequence>
<organism evidence="1 2">
    <name type="scientific">Vibrio phage vB_VchM_Kuja</name>
    <dbReference type="NCBI Taxonomy" id="2686437"/>
    <lineage>
        <taxon>Viruses</taxon>
        <taxon>Duplodnaviria</taxon>
        <taxon>Heunggongvirae</taxon>
        <taxon>Uroviricota</taxon>
        <taxon>Caudoviricetes</taxon>
        <taxon>Pantevenvirales</taxon>
        <taxon>Ackermannviridae</taxon>
        <taxon>Kujavirus</taxon>
        <taxon>Kujavirus kuja</taxon>
    </lineage>
</organism>
<name>A0A6B9JC44_9CAUD</name>
<protein>
    <recommendedName>
        <fullName evidence="3">Neck protein</fullName>
    </recommendedName>
</protein>
<accession>A0A6B9JC44</accession>
<dbReference type="EMBL" id="MN718199">
    <property type="protein sequence ID" value="QGZ16172.1"/>
    <property type="molecule type" value="Genomic_DNA"/>
</dbReference>
<dbReference type="Proteomes" id="UP000433471">
    <property type="component" value="Segment"/>
</dbReference>
<proteinExistence type="predicted"/>
<evidence type="ECO:0008006" key="3">
    <source>
        <dbReference type="Google" id="ProtNLM"/>
    </source>
</evidence>
<keyword evidence="2" id="KW-1185">Reference proteome</keyword>
<evidence type="ECO:0000313" key="2">
    <source>
        <dbReference type="Proteomes" id="UP000433471"/>
    </source>
</evidence>
<evidence type="ECO:0000313" key="1">
    <source>
        <dbReference type="EMBL" id="QGZ16172.1"/>
    </source>
</evidence>
<reference evidence="1 2" key="1">
    <citation type="submission" date="2019-11" db="EMBL/GenBank/DDBJ databases">
        <title>Characterization of a novel member of the family Ackermannviridae.</title>
        <authorList>
            <person name="Maina A.N."/>
            <person name="Mwaura F.B."/>
            <person name="Jumba M."/>
        </authorList>
    </citation>
    <scope>NUCLEOTIDE SEQUENCE [LARGE SCALE GENOMIC DNA]</scope>
</reference>
<gene>
    <name evidence="1" type="ORF">Kuja_1800</name>
</gene>